<comment type="caution">
    <text evidence="2">The sequence shown here is derived from an EMBL/GenBank/DDBJ whole genome shotgun (WGS) entry which is preliminary data.</text>
</comment>
<dbReference type="RefSeq" id="WP_124862520.1">
    <property type="nucleotide sequence ID" value="NZ_QGSY01000330.1"/>
</dbReference>
<evidence type="ECO:0000256" key="1">
    <source>
        <dbReference type="SAM" id="Phobius"/>
    </source>
</evidence>
<gene>
    <name evidence="2" type="ORF">DLJ58_32335</name>
</gene>
<keyword evidence="1" id="KW-0472">Membrane</keyword>
<reference evidence="2 3" key="1">
    <citation type="submission" date="2018-05" db="EMBL/GenBank/DDBJ databases">
        <title>Micromonospora from Atacama Desert.</title>
        <authorList>
            <person name="Carro L."/>
            <person name="Goodfellow M."/>
            <person name="Klenk H.-P."/>
        </authorList>
    </citation>
    <scope>NUCLEOTIDE SEQUENCE [LARGE SCALE GENOMIC DNA]</scope>
    <source>
        <strain evidence="2 3">LB32</strain>
    </source>
</reference>
<feature type="transmembrane region" description="Helical" evidence="1">
    <location>
        <begin position="40"/>
        <end position="65"/>
    </location>
</feature>
<proteinExistence type="predicted"/>
<evidence type="ECO:0000313" key="3">
    <source>
        <dbReference type="Proteomes" id="UP000266889"/>
    </source>
</evidence>
<dbReference type="Proteomes" id="UP000266889">
    <property type="component" value="Unassembled WGS sequence"/>
</dbReference>
<organism evidence="2 3">
    <name type="scientific">Micromonospora arida</name>
    <dbReference type="NCBI Taxonomy" id="2203715"/>
    <lineage>
        <taxon>Bacteria</taxon>
        <taxon>Bacillati</taxon>
        <taxon>Actinomycetota</taxon>
        <taxon>Actinomycetes</taxon>
        <taxon>Micromonosporales</taxon>
        <taxon>Micromonosporaceae</taxon>
        <taxon>Micromonospora</taxon>
    </lineage>
</organism>
<sequence length="139" mass="14953">MSSEEKRTWIFALIGAVVPIAYLATVVSKVPGTDVARIAYVGPMLTSIGVGIGAGIVLSIVAAMASPKDADRTDERDREINRRGEYVGFYVMSIAAIVPLVLAMAKVEHFWIAHALYLAFVLAALASSAVKIVAYRRGW</sequence>
<accession>A0A3N9WKX9</accession>
<name>A0A3N9WKX9_9ACTN</name>
<feature type="transmembrane region" description="Helical" evidence="1">
    <location>
        <begin position="111"/>
        <end position="134"/>
    </location>
</feature>
<dbReference type="Gene3D" id="1.20.1250.20">
    <property type="entry name" value="MFS general substrate transporter like domains"/>
    <property type="match status" value="1"/>
</dbReference>
<keyword evidence="1" id="KW-1133">Transmembrane helix</keyword>
<evidence type="ECO:0008006" key="4">
    <source>
        <dbReference type="Google" id="ProtNLM"/>
    </source>
</evidence>
<dbReference type="EMBL" id="QGSY01000330">
    <property type="protein sequence ID" value="RQX01615.1"/>
    <property type="molecule type" value="Genomic_DNA"/>
</dbReference>
<feature type="transmembrane region" description="Helical" evidence="1">
    <location>
        <begin position="86"/>
        <end position="105"/>
    </location>
</feature>
<protein>
    <recommendedName>
        <fullName evidence="4">DUF2178 domain-containing protein</fullName>
    </recommendedName>
</protein>
<dbReference type="AlphaFoldDB" id="A0A3N9WKX9"/>
<keyword evidence="3" id="KW-1185">Reference proteome</keyword>
<keyword evidence="1" id="KW-0812">Transmembrane</keyword>
<feature type="transmembrane region" description="Helical" evidence="1">
    <location>
        <begin position="9"/>
        <end position="28"/>
    </location>
</feature>
<dbReference type="OrthoDB" id="4559359at2"/>
<evidence type="ECO:0000313" key="2">
    <source>
        <dbReference type="EMBL" id="RQX01615.1"/>
    </source>
</evidence>
<dbReference type="InterPro" id="IPR036259">
    <property type="entry name" value="MFS_trans_sf"/>
</dbReference>